<evidence type="ECO:0000313" key="9">
    <source>
        <dbReference type="Proteomes" id="UP001175261"/>
    </source>
</evidence>
<dbReference type="GO" id="GO:0005351">
    <property type="term" value="F:carbohydrate:proton symporter activity"/>
    <property type="evidence" value="ECO:0007669"/>
    <property type="project" value="TreeGrafter"/>
</dbReference>
<evidence type="ECO:0000256" key="5">
    <source>
        <dbReference type="ARBA" id="ARBA00023136"/>
    </source>
</evidence>
<feature type="transmembrane region" description="Helical" evidence="6">
    <location>
        <begin position="177"/>
        <end position="201"/>
    </location>
</feature>
<dbReference type="GO" id="GO:0016020">
    <property type="term" value="C:membrane"/>
    <property type="evidence" value="ECO:0007669"/>
    <property type="project" value="UniProtKB-SubCell"/>
</dbReference>
<feature type="transmembrane region" description="Helical" evidence="6">
    <location>
        <begin position="213"/>
        <end position="238"/>
    </location>
</feature>
<dbReference type="AlphaFoldDB" id="A0AA39GB36"/>
<dbReference type="SUPFAM" id="SSF103473">
    <property type="entry name" value="MFS general substrate transporter"/>
    <property type="match status" value="1"/>
</dbReference>
<feature type="transmembrane region" description="Helical" evidence="6">
    <location>
        <begin position="494"/>
        <end position="515"/>
    </location>
</feature>
<dbReference type="PROSITE" id="PS00217">
    <property type="entry name" value="SUGAR_TRANSPORT_2"/>
    <property type="match status" value="1"/>
</dbReference>
<keyword evidence="5 6" id="KW-0472">Membrane</keyword>
<sequence>MGVEAVPKTDNTGLLPTAALIEGKGLHDHVESSHAVTETTAADAAARQDDGEDADDCTAWEIVKQNPATIGYAICANFGPLLFGYDGLAISTIIGLPAFATDFAEPFGTTYIIPALWQGLWTAFNQLGVMIGALLNGFLQDRFGRRPMVFLGSFTVSGAVAMGYTSYMPESREARRFLMLMAKILLGVGMGVLMSTCQTYVSEIAPAKIRGTLLGFYTFTLVIGQTIAISVVFSRVAIMDRSAYLIPIALQWMFAGFCIIGGLLMPRSPSYLVVKGRIEDARRSFEKLYGKTPRAAAQLSTLIATVNHEREAELAMGRDGVHFKELFQGPNLRRTRIVWLLNVLQQFTGISLLSNAIYFLIMAGMNPAQSLEINQIGVSLGLPCILLSYYTMQRFGRRAIILASMTVIVFLFLGMGIAGIYPGHAVALKFIGVALLLVGFVGNLGIIPAYQVVASEISSAPCYDAVVGLCDKRTFRLGFSFVVPYMFNADEGNLGGKIGFVFVGLGLIGILLAWLEIPETRNKSYAQLHLLFENRTPTRAFKKAMPKDIDIAPGKAGSIQE</sequence>
<feature type="transmembrane region" description="Helical" evidence="6">
    <location>
        <begin position="373"/>
        <end position="392"/>
    </location>
</feature>
<evidence type="ECO:0000259" key="7">
    <source>
        <dbReference type="PROSITE" id="PS50850"/>
    </source>
</evidence>
<protein>
    <recommendedName>
        <fullName evidence="7">Major facilitator superfamily (MFS) profile domain-containing protein</fullName>
    </recommendedName>
</protein>
<feature type="transmembrane region" description="Helical" evidence="6">
    <location>
        <begin position="120"/>
        <end position="139"/>
    </location>
</feature>
<proteinExistence type="inferred from homology"/>
<dbReference type="InterPro" id="IPR020846">
    <property type="entry name" value="MFS_dom"/>
</dbReference>
<dbReference type="Gene3D" id="1.20.1250.20">
    <property type="entry name" value="MFS general substrate transporter like domains"/>
    <property type="match status" value="1"/>
</dbReference>
<feature type="domain" description="Major facilitator superfamily (MFS) profile" evidence="7">
    <location>
        <begin position="72"/>
        <end position="521"/>
    </location>
</feature>
<accession>A0AA39GB36</accession>
<feature type="transmembrane region" description="Helical" evidence="6">
    <location>
        <begin position="427"/>
        <end position="450"/>
    </location>
</feature>
<dbReference type="Proteomes" id="UP001175261">
    <property type="component" value="Unassembled WGS sequence"/>
</dbReference>
<feature type="transmembrane region" description="Helical" evidence="6">
    <location>
        <begin position="148"/>
        <end position="165"/>
    </location>
</feature>
<dbReference type="InterPro" id="IPR005828">
    <property type="entry name" value="MFS_sugar_transport-like"/>
</dbReference>
<keyword evidence="9" id="KW-1185">Reference proteome</keyword>
<comment type="subcellular location">
    <subcellularLocation>
        <location evidence="1">Membrane</location>
        <topology evidence="1">Multi-pass membrane protein</topology>
    </subcellularLocation>
</comment>
<feature type="transmembrane region" description="Helical" evidence="6">
    <location>
        <begin position="337"/>
        <end position="361"/>
    </location>
</feature>
<dbReference type="PANTHER" id="PTHR48022">
    <property type="entry name" value="PLASTIDIC GLUCOSE TRANSPORTER 4"/>
    <property type="match status" value="1"/>
</dbReference>
<keyword evidence="4 6" id="KW-1133">Transmembrane helix</keyword>
<comment type="caution">
    <text evidence="8">The sequence shown here is derived from an EMBL/GenBank/DDBJ whole genome shotgun (WGS) entry which is preliminary data.</text>
</comment>
<dbReference type="InterPro" id="IPR036259">
    <property type="entry name" value="MFS_trans_sf"/>
</dbReference>
<dbReference type="Pfam" id="PF00083">
    <property type="entry name" value="Sugar_tr"/>
    <property type="match status" value="1"/>
</dbReference>
<dbReference type="EMBL" id="JAPDFR010000008">
    <property type="protein sequence ID" value="KAK0384053.1"/>
    <property type="molecule type" value="Genomic_DNA"/>
</dbReference>
<dbReference type="InterPro" id="IPR005829">
    <property type="entry name" value="Sugar_transporter_CS"/>
</dbReference>
<feature type="transmembrane region" description="Helical" evidence="6">
    <location>
        <begin position="399"/>
        <end position="421"/>
    </location>
</feature>
<evidence type="ECO:0000256" key="6">
    <source>
        <dbReference type="SAM" id="Phobius"/>
    </source>
</evidence>
<reference evidence="8" key="1">
    <citation type="submission" date="2022-10" db="EMBL/GenBank/DDBJ databases">
        <title>Determination and structural analysis of whole genome sequence of Sarocladium strictum F4-1.</title>
        <authorList>
            <person name="Hu L."/>
            <person name="Jiang Y."/>
        </authorList>
    </citation>
    <scope>NUCLEOTIDE SEQUENCE</scope>
    <source>
        <strain evidence="8">F4-1</strain>
    </source>
</reference>
<dbReference type="PANTHER" id="PTHR48022:SF41">
    <property type="entry name" value="MAJOR FACILITATOR SUPERFAMILY (MFS) PROFILE DOMAIN-CONTAINING PROTEIN"/>
    <property type="match status" value="1"/>
</dbReference>
<comment type="similarity">
    <text evidence="2">Belongs to the major facilitator superfamily. Sugar transporter (TC 2.A.1.1) family.</text>
</comment>
<evidence type="ECO:0000256" key="2">
    <source>
        <dbReference type="ARBA" id="ARBA00010992"/>
    </source>
</evidence>
<organism evidence="8 9">
    <name type="scientific">Sarocladium strictum</name>
    <name type="common">Black bundle disease fungus</name>
    <name type="synonym">Acremonium strictum</name>
    <dbReference type="NCBI Taxonomy" id="5046"/>
    <lineage>
        <taxon>Eukaryota</taxon>
        <taxon>Fungi</taxon>
        <taxon>Dikarya</taxon>
        <taxon>Ascomycota</taxon>
        <taxon>Pezizomycotina</taxon>
        <taxon>Sordariomycetes</taxon>
        <taxon>Hypocreomycetidae</taxon>
        <taxon>Hypocreales</taxon>
        <taxon>Sarocladiaceae</taxon>
        <taxon>Sarocladium</taxon>
    </lineage>
</organism>
<evidence type="ECO:0000256" key="1">
    <source>
        <dbReference type="ARBA" id="ARBA00004141"/>
    </source>
</evidence>
<evidence type="ECO:0000313" key="8">
    <source>
        <dbReference type="EMBL" id="KAK0384053.1"/>
    </source>
</evidence>
<keyword evidence="3 6" id="KW-0812">Transmembrane</keyword>
<feature type="transmembrane region" description="Helical" evidence="6">
    <location>
        <begin position="82"/>
        <end position="100"/>
    </location>
</feature>
<dbReference type="InterPro" id="IPR050360">
    <property type="entry name" value="MFS_Sugar_Transporters"/>
</dbReference>
<evidence type="ECO:0000256" key="4">
    <source>
        <dbReference type="ARBA" id="ARBA00022989"/>
    </source>
</evidence>
<feature type="transmembrane region" description="Helical" evidence="6">
    <location>
        <begin position="244"/>
        <end position="265"/>
    </location>
</feature>
<dbReference type="PROSITE" id="PS50850">
    <property type="entry name" value="MFS"/>
    <property type="match status" value="1"/>
</dbReference>
<evidence type="ECO:0000256" key="3">
    <source>
        <dbReference type="ARBA" id="ARBA00022692"/>
    </source>
</evidence>
<name>A0AA39GB36_SARSR</name>
<gene>
    <name evidence="8" type="ORF">NLU13_8142</name>
</gene>